<dbReference type="EMBL" id="OU466863">
    <property type="protein sequence ID" value="CAH2080096.1"/>
    <property type="molecule type" value="Genomic_DNA"/>
</dbReference>
<reference evidence="2 3" key="1">
    <citation type="submission" date="2022-03" db="EMBL/GenBank/DDBJ databases">
        <authorList>
            <person name="Nunn A."/>
            <person name="Chopra R."/>
            <person name="Nunn A."/>
            <person name="Contreras Garrido A."/>
        </authorList>
    </citation>
    <scope>NUCLEOTIDE SEQUENCE [LARGE SCALE GENOMIC DNA]</scope>
</reference>
<feature type="region of interest" description="Disordered" evidence="1">
    <location>
        <begin position="16"/>
        <end position="37"/>
    </location>
</feature>
<feature type="compositionally biased region" description="Polar residues" evidence="1">
    <location>
        <begin position="26"/>
        <end position="37"/>
    </location>
</feature>
<proteinExistence type="predicted"/>
<evidence type="ECO:0000256" key="1">
    <source>
        <dbReference type="SAM" id="MobiDB-lite"/>
    </source>
</evidence>
<keyword evidence="3" id="KW-1185">Reference proteome</keyword>
<evidence type="ECO:0000313" key="3">
    <source>
        <dbReference type="Proteomes" id="UP000836841"/>
    </source>
</evidence>
<gene>
    <name evidence="2" type="ORF">TAV2_LOCUS25837</name>
</gene>
<evidence type="ECO:0000313" key="2">
    <source>
        <dbReference type="EMBL" id="CAH2080096.1"/>
    </source>
</evidence>
<name>A0AAU9T7N1_THLAR</name>
<dbReference type="Proteomes" id="UP000836841">
    <property type="component" value="Chromosome 7"/>
</dbReference>
<organism evidence="2 3">
    <name type="scientific">Thlaspi arvense</name>
    <name type="common">Field penny-cress</name>
    <dbReference type="NCBI Taxonomy" id="13288"/>
    <lineage>
        <taxon>Eukaryota</taxon>
        <taxon>Viridiplantae</taxon>
        <taxon>Streptophyta</taxon>
        <taxon>Embryophyta</taxon>
        <taxon>Tracheophyta</taxon>
        <taxon>Spermatophyta</taxon>
        <taxon>Magnoliopsida</taxon>
        <taxon>eudicotyledons</taxon>
        <taxon>Gunneridae</taxon>
        <taxon>Pentapetalae</taxon>
        <taxon>rosids</taxon>
        <taxon>malvids</taxon>
        <taxon>Brassicales</taxon>
        <taxon>Brassicaceae</taxon>
        <taxon>Thlaspideae</taxon>
        <taxon>Thlaspi</taxon>
    </lineage>
</organism>
<dbReference type="AlphaFoldDB" id="A0AAU9T7N1"/>
<protein>
    <submittedName>
        <fullName evidence="2">Uncharacterized protein</fullName>
    </submittedName>
</protein>
<accession>A0AAU9T7N1</accession>
<sequence>MPLTTKSTQMVIDTTMDTPTDLGITGETSTSLPSGSEDSTMYEVLDVVATDVPTFTDVVPSCASQPLSSPDLADPTHFGSDLVSNLGGTGVTSKDLLQAPPPVLQTQEDSIQLPTSPQYSQDELKSSQENVNSWAAKLQQSVDRALKKTSSSLLTLAGVPRIKIPDFVFKRGADLHHDFVLGIFMGKTPSFGRIQSVLTHIWGRA</sequence>